<dbReference type="SUPFAM" id="SSF49299">
    <property type="entry name" value="PKD domain"/>
    <property type="match status" value="1"/>
</dbReference>
<keyword evidence="3" id="KW-1185">Reference proteome</keyword>
<dbReference type="Pfam" id="PF18911">
    <property type="entry name" value="PKD_4"/>
    <property type="match status" value="1"/>
</dbReference>
<dbReference type="InterPro" id="IPR035986">
    <property type="entry name" value="PKD_dom_sf"/>
</dbReference>
<sequence>MTIRATPAAYTWTYGDGAARTTADPGAPYPDLRVTHRYERKGVYRTRLAITYDGSYRLGRGGPWRAIPGRVTVAGAPQGLRAVEATPTLVGY</sequence>
<proteinExistence type="predicted"/>
<dbReference type="KEGG" id="psim:KR76_17095"/>
<name>A0A0C5XM49_NOCSI</name>
<dbReference type="HOGENOM" id="CLU_2410308_0_0_11"/>
<gene>
    <name evidence="2" type="ORF">KR76_17095</name>
</gene>
<reference evidence="2 3" key="1">
    <citation type="journal article" date="2015" name="Genome Announc.">
        <title>Complete Genome Sequence of Steroid-Transforming Nocardioides simplex VKM Ac-2033D.</title>
        <authorList>
            <person name="Shtratnikova V.Y."/>
            <person name="Schelkunov M.I."/>
            <person name="Pekov Y.A."/>
            <person name="Fokina V.V."/>
            <person name="Logacheva M.D."/>
            <person name="Sokolov S.L."/>
            <person name="Bragin E.Y."/>
            <person name="Ashapkin V.V."/>
            <person name="Donova M.V."/>
        </authorList>
    </citation>
    <scope>NUCLEOTIDE SEQUENCE [LARGE SCALE GENOMIC DNA]</scope>
    <source>
        <strain evidence="2 3">VKM Ac-2033D</strain>
    </source>
</reference>
<accession>A0A0C5XM49</accession>
<dbReference type="PROSITE" id="PS50093">
    <property type="entry name" value="PKD"/>
    <property type="match status" value="1"/>
</dbReference>
<dbReference type="GO" id="GO:0005975">
    <property type="term" value="P:carbohydrate metabolic process"/>
    <property type="evidence" value="ECO:0007669"/>
    <property type="project" value="UniProtKB-ARBA"/>
</dbReference>
<evidence type="ECO:0000313" key="3">
    <source>
        <dbReference type="Proteomes" id="UP000030300"/>
    </source>
</evidence>
<evidence type="ECO:0000313" key="2">
    <source>
        <dbReference type="EMBL" id="AJR18537.1"/>
    </source>
</evidence>
<dbReference type="Gene3D" id="2.60.40.10">
    <property type="entry name" value="Immunoglobulins"/>
    <property type="match status" value="1"/>
</dbReference>
<dbReference type="STRING" id="2045.KR76_17095"/>
<protein>
    <recommendedName>
        <fullName evidence="1">PKD domain-containing protein</fullName>
    </recommendedName>
</protein>
<organism evidence="2 3">
    <name type="scientific">Nocardioides simplex</name>
    <name type="common">Arthrobacter simplex</name>
    <dbReference type="NCBI Taxonomy" id="2045"/>
    <lineage>
        <taxon>Bacteria</taxon>
        <taxon>Bacillati</taxon>
        <taxon>Actinomycetota</taxon>
        <taxon>Actinomycetes</taxon>
        <taxon>Propionibacteriales</taxon>
        <taxon>Nocardioidaceae</taxon>
        <taxon>Pimelobacter</taxon>
    </lineage>
</organism>
<dbReference type="Proteomes" id="UP000030300">
    <property type="component" value="Chromosome"/>
</dbReference>
<dbReference type="InterPro" id="IPR013783">
    <property type="entry name" value="Ig-like_fold"/>
</dbReference>
<dbReference type="AlphaFoldDB" id="A0A0C5XM49"/>
<feature type="domain" description="PKD" evidence="1">
    <location>
        <begin position="1"/>
        <end position="51"/>
    </location>
</feature>
<evidence type="ECO:0000259" key="1">
    <source>
        <dbReference type="PROSITE" id="PS50093"/>
    </source>
</evidence>
<dbReference type="InterPro" id="IPR000601">
    <property type="entry name" value="PKD_dom"/>
</dbReference>
<dbReference type="EMBL" id="CP009896">
    <property type="protein sequence ID" value="AJR18537.1"/>
    <property type="molecule type" value="Genomic_DNA"/>
</dbReference>